<dbReference type="Gene3D" id="3.90.1150.10">
    <property type="entry name" value="Aspartate Aminotransferase, domain 1"/>
    <property type="match status" value="1"/>
</dbReference>
<dbReference type="GO" id="GO:0008453">
    <property type="term" value="F:alanine-glyoxylate transaminase activity"/>
    <property type="evidence" value="ECO:0007669"/>
    <property type="project" value="TreeGrafter"/>
</dbReference>
<name>A0A5A8F694_9BACT</name>
<organism evidence="11 12">
    <name type="scientific">Deferribacter autotrophicus</name>
    <dbReference type="NCBI Taxonomy" id="500465"/>
    <lineage>
        <taxon>Bacteria</taxon>
        <taxon>Pseudomonadati</taxon>
        <taxon>Deferribacterota</taxon>
        <taxon>Deferribacteres</taxon>
        <taxon>Deferribacterales</taxon>
        <taxon>Deferribacteraceae</taxon>
        <taxon>Deferribacter</taxon>
    </lineage>
</organism>
<evidence type="ECO:0000313" key="11">
    <source>
        <dbReference type="EMBL" id="KAA0259075.1"/>
    </source>
</evidence>
<dbReference type="OrthoDB" id="389074at2"/>
<feature type="binding site" evidence="6">
    <location>
        <position position="334"/>
    </location>
    <ligand>
        <name>substrate</name>
    </ligand>
</feature>
<evidence type="ECO:0000256" key="1">
    <source>
        <dbReference type="ARBA" id="ARBA00001933"/>
    </source>
</evidence>
<feature type="modified residue" description="N6-(pyridoxal phosphate)lysine" evidence="7">
    <location>
        <position position="191"/>
    </location>
</feature>
<dbReference type="PIRSF" id="PIRSF000524">
    <property type="entry name" value="SPT"/>
    <property type="match status" value="1"/>
</dbReference>
<dbReference type="InterPro" id="IPR024169">
    <property type="entry name" value="SP_NH2Trfase/AEP_transaminase"/>
</dbReference>
<evidence type="ECO:0000256" key="2">
    <source>
        <dbReference type="ARBA" id="ARBA00009236"/>
    </source>
</evidence>
<sequence>MIKKYLLAPGPTMVPESVLLEMAKPMMHHRTSEFSNIFADVREKLKPIFGTKNDCLLISGSGTAAMEAAVVNTLSPGDKVLVVNAGKFGKRWAEICSKFQLDVMTIDLEWGRSVKVEQVESALIANPDTKAVFIQASETSTTAYHPVDKIGNLLKLFDNTLFVVDGITSVGVVETKMDEWGIDILVTGSQKAFMLPPGLSIIAMSEKAWRFVEKSKMPKYYLDLIKERKAQNNNTTAYTPAVSLIIGLNKVLDLMHEEGLENVYLRHSVCADATREAVKALGLQILAKDIPSNAATGFYLPDGIDGGKFVKFLRERMGVTFAGGQDHLKGKIVRISHLGYHDVFDTVVAISALELGLKKFGYEFEMGAGVKAAEEVIYKSRIKGL</sequence>
<evidence type="ECO:0000256" key="8">
    <source>
        <dbReference type="RuleBase" id="RU004075"/>
    </source>
</evidence>
<comment type="caution">
    <text evidence="11">The sequence shown here is derived from an EMBL/GenBank/DDBJ whole genome shotgun (WGS) entry which is preliminary data.</text>
</comment>
<evidence type="ECO:0000313" key="12">
    <source>
        <dbReference type="Proteomes" id="UP000322876"/>
    </source>
</evidence>
<evidence type="ECO:0000256" key="9">
    <source>
        <dbReference type="RuleBase" id="RU004504"/>
    </source>
</evidence>
<dbReference type="RefSeq" id="WP_149265832.1">
    <property type="nucleotide sequence ID" value="NZ_VFJB01000003.1"/>
</dbReference>
<dbReference type="Pfam" id="PF00266">
    <property type="entry name" value="Aminotran_5"/>
    <property type="match status" value="1"/>
</dbReference>
<dbReference type="Gene3D" id="3.40.640.10">
    <property type="entry name" value="Type I PLP-dependent aspartate aminotransferase-like (Major domain)"/>
    <property type="match status" value="1"/>
</dbReference>
<evidence type="ECO:0000256" key="3">
    <source>
        <dbReference type="ARBA" id="ARBA00022576"/>
    </source>
</evidence>
<dbReference type="EMBL" id="VFJB01000003">
    <property type="protein sequence ID" value="KAA0259075.1"/>
    <property type="molecule type" value="Genomic_DNA"/>
</dbReference>
<dbReference type="PANTHER" id="PTHR21152:SF40">
    <property type="entry name" value="ALANINE--GLYOXYLATE AMINOTRANSFERASE"/>
    <property type="match status" value="1"/>
</dbReference>
<evidence type="ECO:0000256" key="7">
    <source>
        <dbReference type="PIRSR" id="PIRSR000524-50"/>
    </source>
</evidence>
<evidence type="ECO:0000259" key="10">
    <source>
        <dbReference type="Pfam" id="PF00266"/>
    </source>
</evidence>
<keyword evidence="12" id="KW-1185">Reference proteome</keyword>
<feature type="domain" description="Aminotransferase class V" evidence="10">
    <location>
        <begin position="5"/>
        <end position="326"/>
    </location>
</feature>
<dbReference type="Proteomes" id="UP000322876">
    <property type="component" value="Unassembled WGS sequence"/>
</dbReference>
<dbReference type="PANTHER" id="PTHR21152">
    <property type="entry name" value="AMINOTRANSFERASE CLASS V"/>
    <property type="match status" value="1"/>
</dbReference>
<comment type="cofactor">
    <cofactor evidence="1 7 9">
        <name>pyridoxal 5'-phosphate</name>
        <dbReference type="ChEBI" id="CHEBI:597326"/>
    </cofactor>
</comment>
<dbReference type="InterPro" id="IPR000192">
    <property type="entry name" value="Aminotrans_V_dom"/>
</dbReference>
<evidence type="ECO:0000256" key="5">
    <source>
        <dbReference type="ARBA" id="ARBA00022898"/>
    </source>
</evidence>
<dbReference type="InterPro" id="IPR020578">
    <property type="entry name" value="Aminotrans_V_PyrdxlP_BS"/>
</dbReference>
<comment type="similarity">
    <text evidence="2 8">Belongs to the class-V pyridoxal-phosphate-dependent aminotransferase family.</text>
</comment>
<keyword evidence="3 11" id="KW-0032">Aminotransferase</keyword>
<dbReference type="GO" id="GO:0019265">
    <property type="term" value="P:glycine biosynthetic process, by transamination of glyoxylate"/>
    <property type="evidence" value="ECO:0007669"/>
    <property type="project" value="TreeGrafter"/>
</dbReference>
<dbReference type="InterPro" id="IPR015422">
    <property type="entry name" value="PyrdxlP-dep_Trfase_small"/>
</dbReference>
<accession>A0A5A8F694</accession>
<keyword evidence="4 11" id="KW-0808">Transferase</keyword>
<dbReference type="PROSITE" id="PS00595">
    <property type="entry name" value="AA_TRANSFER_CLASS_5"/>
    <property type="match status" value="1"/>
</dbReference>
<dbReference type="InterPro" id="IPR015424">
    <property type="entry name" value="PyrdxlP-dep_Trfase"/>
</dbReference>
<dbReference type="FunFam" id="3.40.640.10:FF:000027">
    <property type="entry name" value="Serine--pyruvate aminotransferase, mitochondrial"/>
    <property type="match status" value="1"/>
</dbReference>
<dbReference type="InterPro" id="IPR015421">
    <property type="entry name" value="PyrdxlP-dep_Trfase_major"/>
</dbReference>
<gene>
    <name evidence="11" type="ORF">FHQ18_03750</name>
</gene>
<reference evidence="11 12" key="1">
    <citation type="submission" date="2019-06" db="EMBL/GenBank/DDBJ databases">
        <title>Genomic insights into carbon and energy metabolism of Deferribacter autotrophicus revealed new metabolic traits in the phylum Deferribacteres.</title>
        <authorList>
            <person name="Slobodkin A.I."/>
            <person name="Slobodkina G.B."/>
            <person name="Allioux M."/>
            <person name="Alain K."/>
            <person name="Jebbar M."/>
            <person name="Shadrin V."/>
            <person name="Kublanov I.V."/>
            <person name="Toshchakov S.V."/>
            <person name="Bonch-Osmolovskaya E.A."/>
        </authorList>
    </citation>
    <scope>NUCLEOTIDE SEQUENCE [LARGE SCALE GENOMIC DNA]</scope>
    <source>
        <strain evidence="11 12">SL50</strain>
    </source>
</reference>
<proteinExistence type="inferred from homology"/>
<evidence type="ECO:0000256" key="4">
    <source>
        <dbReference type="ARBA" id="ARBA00022679"/>
    </source>
</evidence>
<protein>
    <submittedName>
        <fullName evidence="11">Alanine--glyoxylate aminotransferase family protein</fullName>
    </submittedName>
</protein>
<evidence type="ECO:0000256" key="6">
    <source>
        <dbReference type="PIRSR" id="PIRSR000524-1"/>
    </source>
</evidence>
<dbReference type="AlphaFoldDB" id="A0A5A8F694"/>
<dbReference type="GO" id="GO:0004760">
    <property type="term" value="F:L-serine-pyruvate transaminase activity"/>
    <property type="evidence" value="ECO:0007669"/>
    <property type="project" value="TreeGrafter"/>
</dbReference>
<dbReference type="SUPFAM" id="SSF53383">
    <property type="entry name" value="PLP-dependent transferases"/>
    <property type="match status" value="1"/>
</dbReference>
<keyword evidence="5 7" id="KW-0663">Pyridoxal phosphate</keyword>